<name>A0AAE3TBA0_9BACT</name>
<keyword evidence="10" id="KW-0732">Signal</keyword>
<feature type="binding site" evidence="8">
    <location>
        <position position="292"/>
    </location>
    <ligand>
        <name>Zn(2+)</name>
        <dbReference type="ChEBI" id="CHEBI:29105"/>
        <label>2</label>
    </ligand>
</feature>
<dbReference type="PRINTS" id="PR00113">
    <property type="entry name" value="ALKPHPHTASE"/>
</dbReference>
<reference evidence="11" key="1">
    <citation type="submission" date="2023-03" db="EMBL/GenBank/DDBJ databases">
        <title>Stygiobacter electus gen. nov., sp. nov., facultatively anaerobic thermotolerant bacterium of the class Ignavibacteria from a well of Yessentuki mineral water deposit.</title>
        <authorList>
            <person name="Podosokorskaya O.A."/>
            <person name="Elcheninov A.G."/>
            <person name="Petrova N.F."/>
            <person name="Zavarzina D.G."/>
            <person name="Kublanov I.V."/>
            <person name="Merkel A.Y."/>
        </authorList>
    </citation>
    <scope>NUCLEOTIDE SEQUENCE</scope>
    <source>
        <strain evidence="11">09-Me</strain>
    </source>
</reference>
<dbReference type="PANTHER" id="PTHR11596:SF5">
    <property type="entry name" value="ALKALINE PHOSPHATASE"/>
    <property type="match status" value="1"/>
</dbReference>
<keyword evidence="3 8" id="KW-0479">Metal-binding</keyword>
<dbReference type="Gene3D" id="3.40.720.10">
    <property type="entry name" value="Alkaline Phosphatase, subunit A"/>
    <property type="match status" value="1"/>
</dbReference>
<evidence type="ECO:0000256" key="3">
    <source>
        <dbReference type="ARBA" id="ARBA00022723"/>
    </source>
</evidence>
<accession>A0AAE3TBA0</accession>
<keyword evidence="5 8" id="KW-0862">Zinc</keyword>
<evidence type="ECO:0000256" key="4">
    <source>
        <dbReference type="ARBA" id="ARBA00022801"/>
    </source>
</evidence>
<dbReference type="Proteomes" id="UP001221302">
    <property type="component" value="Unassembled WGS sequence"/>
</dbReference>
<comment type="similarity">
    <text evidence="1 9">Belongs to the alkaline phosphatase family.</text>
</comment>
<feature type="binding site" evidence="8">
    <location>
        <position position="31"/>
    </location>
    <ligand>
        <name>Mg(2+)</name>
        <dbReference type="ChEBI" id="CHEBI:18420"/>
    </ligand>
</feature>
<feature type="binding site" evidence="8">
    <location>
        <position position="124"/>
    </location>
    <ligand>
        <name>Mg(2+)</name>
        <dbReference type="ChEBI" id="CHEBI:18420"/>
    </ligand>
</feature>
<feature type="binding site" evidence="8">
    <location>
        <position position="250"/>
    </location>
    <ligand>
        <name>Zn(2+)</name>
        <dbReference type="ChEBI" id="CHEBI:29105"/>
        <label>2</label>
    </ligand>
</feature>
<keyword evidence="12" id="KW-1185">Reference proteome</keyword>
<feature type="signal peptide" evidence="10">
    <location>
        <begin position="1"/>
        <end position="18"/>
    </location>
</feature>
<feature type="chain" id="PRO_5042102586" evidence="10">
    <location>
        <begin position="19"/>
        <end position="356"/>
    </location>
</feature>
<comment type="caution">
    <text evidence="11">The sequence shown here is derived from an EMBL/GenBank/DDBJ whole genome shotgun (WGS) entry which is preliminary data.</text>
</comment>
<dbReference type="GO" id="GO:0046872">
    <property type="term" value="F:metal ion binding"/>
    <property type="evidence" value="ECO:0007669"/>
    <property type="project" value="UniProtKB-KW"/>
</dbReference>
<evidence type="ECO:0000256" key="9">
    <source>
        <dbReference type="RuleBase" id="RU003946"/>
    </source>
</evidence>
<feature type="binding site" evidence="8">
    <location>
        <position position="293"/>
    </location>
    <ligand>
        <name>Zn(2+)</name>
        <dbReference type="ChEBI" id="CHEBI:29105"/>
        <label>2</label>
    </ligand>
</feature>
<keyword evidence="6 8" id="KW-0460">Magnesium</keyword>
<feature type="active site" description="Phosphoserine intermediate" evidence="7">
    <location>
        <position position="71"/>
    </location>
</feature>
<feature type="binding site" evidence="8">
    <location>
        <position position="31"/>
    </location>
    <ligand>
        <name>Zn(2+)</name>
        <dbReference type="ChEBI" id="CHEBI:29105"/>
        <label>2</label>
    </ligand>
</feature>
<gene>
    <name evidence="11" type="ORF">P0M35_02900</name>
</gene>
<evidence type="ECO:0000256" key="10">
    <source>
        <dbReference type="SAM" id="SignalP"/>
    </source>
</evidence>
<evidence type="ECO:0000256" key="5">
    <source>
        <dbReference type="ARBA" id="ARBA00022833"/>
    </source>
</evidence>
<sequence>MKKLNLFLFLFFVSTLVAKQNPKNIILLIGDGMGISAVSASVHSIQNDQFKKFKSIGLVNTCSADKLVTDSAAGATAYATGFRTNNGKLGIDPSGKKLENIVEIVKRKNMSAGVVVTCSVTNATPAAFLSHVESRKSEFEIAEQIYKNNNVDLILGAGTDFFLPKNLGGKRKDGKNIADSMKQKGYQVIIDTTFSIKNFTKKTLGLFSPNAFVYADKRNFTLGDMTKSAIDYLSKNKNGFFLMVEGSQIDWGEEHNDRNYFYSEMKDFNSAIKEALDFAEKDKNTLVIVLADHDTGSFGINSKNDDGLVDWTWASNKHTANLIGLFSFGPGAELFTGIQNNFEVGRKLINLFQKKF</sequence>
<comment type="cofactor">
    <cofactor evidence="8">
        <name>Zn(2+)</name>
        <dbReference type="ChEBI" id="CHEBI:29105"/>
    </cofactor>
    <text evidence="8">Binds 2 Zn(2+) ions.</text>
</comment>
<dbReference type="SMART" id="SM00098">
    <property type="entry name" value="alkPPc"/>
    <property type="match status" value="1"/>
</dbReference>
<dbReference type="InterPro" id="IPR001952">
    <property type="entry name" value="Alkaline_phosphatase"/>
</dbReference>
<evidence type="ECO:0000313" key="12">
    <source>
        <dbReference type="Proteomes" id="UP001221302"/>
    </source>
</evidence>
<evidence type="ECO:0000313" key="11">
    <source>
        <dbReference type="EMBL" id="MDF1611083.1"/>
    </source>
</evidence>
<evidence type="ECO:0000256" key="7">
    <source>
        <dbReference type="PIRSR" id="PIRSR601952-1"/>
    </source>
</evidence>
<dbReference type="InterPro" id="IPR017850">
    <property type="entry name" value="Alkaline_phosphatase_core_sf"/>
</dbReference>
<feature type="binding site" evidence="8">
    <location>
        <position position="245"/>
    </location>
    <ligand>
        <name>Mg(2+)</name>
        <dbReference type="ChEBI" id="CHEBI:18420"/>
    </ligand>
</feature>
<organism evidence="11 12">
    <name type="scientific">Stygiobacter electus</name>
    <dbReference type="NCBI Taxonomy" id="3032292"/>
    <lineage>
        <taxon>Bacteria</taxon>
        <taxon>Pseudomonadati</taxon>
        <taxon>Ignavibacteriota</taxon>
        <taxon>Ignavibacteria</taxon>
        <taxon>Ignavibacteriales</taxon>
        <taxon>Melioribacteraceae</taxon>
        <taxon>Stygiobacter</taxon>
    </lineage>
</organism>
<evidence type="ECO:0000256" key="6">
    <source>
        <dbReference type="ARBA" id="ARBA00022842"/>
    </source>
</evidence>
<evidence type="ECO:0000256" key="1">
    <source>
        <dbReference type="ARBA" id="ARBA00005984"/>
    </source>
</evidence>
<proteinExistence type="inferred from homology"/>
<keyword evidence="2" id="KW-0597">Phosphoprotein</keyword>
<dbReference type="Pfam" id="PF00245">
    <property type="entry name" value="Alk_phosphatase"/>
    <property type="match status" value="1"/>
</dbReference>
<dbReference type="RefSeq" id="WP_321534847.1">
    <property type="nucleotide sequence ID" value="NZ_JARGDL010000002.1"/>
</dbReference>
<protein>
    <submittedName>
        <fullName evidence="11">Alkaline phosphatase</fullName>
    </submittedName>
</protein>
<evidence type="ECO:0000256" key="2">
    <source>
        <dbReference type="ARBA" id="ARBA00022553"/>
    </source>
</evidence>
<dbReference type="SUPFAM" id="SSF53649">
    <property type="entry name" value="Alkaline phosphatase-like"/>
    <property type="match status" value="1"/>
</dbReference>
<evidence type="ECO:0000256" key="8">
    <source>
        <dbReference type="PIRSR" id="PIRSR601952-2"/>
    </source>
</evidence>
<dbReference type="GO" id="GO:0004035">
    <property type="term" value="F:alkaline phosphatase activity"/>
    <property type="evidence" value="ECO:0007669"/>
    <property type="project" value="TreeGrafter"/>
</dbReference>
<dbReference type="PANTHER" id="PTHR11596">
    <property type="entry name" value="ALKALINE PHOSPHATASE"/>
    <property type="match status" value="1"/>
</dbReference>
<dbReference type="PROSITE" id="PS00123">
    <property type="entry name" value="ALKALINE_PHOSPHATASE"/>
    <property type="match status" value="1"/>
</dbReference>
<dbReference type="CDD" id="cd16012">
    <property type="entry name" value="ALP"/>
    <property type="match status" value="1"/>
</dbReference>
<dbReference type="EMBL" id="JARGDL010000002">
    <property type="protein sequence ID" value="MDF1611083.1"/>
    <property type="molecule type" value="Genomic_DNA"/>
</dbReference>
<keyword evidence="4" id="KW-0378">Hydrolase</keyword>
<dbReference type="InterPro" id="IPR018299">
    <property type="entry name" value="Alkaline_phosphatase_AS"/>
</dbReference>
<comment type="cofactor">
    <cofactor evidence="8">
        <name>Mg(2+)</name>
        <dbReference type="ChEBI" id="CHEBI:18420"/>
    </cofactor>
    <text evidence="8">Binds 1 Mg(2+) ion.</text>
</comment>
<dbReference type="AlphaFoldDB" id="A0AAE3TBA0"/>